<reference evidence="7" key="1">
    <citation type="submission" date="2014-11" db="EMBL/GenBank/DDBJ databases">
        <title>Draft genome sequence of Hydrogenophaga intermedia S1.</title>
        <authorList>
            <person name="Gan H.M."/>
            <person name="Chew T.H."/>
            <person name="Stolz A."/>
        </authorList>
    </citation>
    <scope>NUCLEOTIDE SEQUENCE [LARGE SCALE GENOMIC DNA]</scope>
    <source>
        <strain evidence="7">S1</strain>
    </source>
</reference>
<gene>
    <name evidence="6" type="ORF">BN948_03659</name>
</gene>
<evidence type="ECO:0000313" key="7">
    <source>
        <dbReference type="Proteomes" id="UP000028878"/>
    </source>
</evidence>
<evidence type="ECO:0000256" key="2">
    <source>
        <dbReference type="ARBA" id="ARBA00022481"/>
    </source>
</evidence>
<dbReference type="CDD" id="cd11386">
    <property type="entry name" value="MCP_signal"/>
    <property type="match status" value="1"/>
</dbReference>
<dbReference type="GO" id="GO:0006935">
    <property type="term" value="P:chemotaxis"/>
    <property type="evidence" value="ECO:0007669"/>
    <property type="project" value="InterPro"/>
</dbReference>
<evidence type="ECO:0000256" key="4">
    <source>
        <dbReference type="PROSITE-ProRule" id="PRU00284"/>
    </source>
</evidence>
<protein>
    <submittedName>
        <fullName evidence="6">Methyl-accepting chemotaxis sensory transducer</fullName>
    </submittedName>
</protein>
<dbReference type="PANTHER" id="PTHR43531:SF14">
    <property type="entry name" value="METHYL-ACCEPTING CHEMOTAXIS PROTEIN I-RELATED"/>
    <property type="match status" value="1"/>
</dbReference>
<dbReference type="SUPFAM" id="SSF58104">
    <property type="entry name" value="Methyl-accepting chemotaxis protein (MCP) signaling domain"/>
    <property type="match status" value="1"/>
</dbReference>
<dbReference type="AlphaFoldDB" id="A0A1L1PGN4"/>
<sequence length="318" mass="32810">MGAALGLGFMVVRTLRQELGGDPAVARQAVRRIAEGDLTGTMPDSAYAQSLVGALTAMQNAMRTLVGQVHQSSQGIEVASTEIAKGNQDLSARTEQTASNLQQTAASMEQLTGTVRQSADSARQANQLAATAAEVAARGGSVVSQVVTTMDEINHSSRKINDIIGVIDGIAFQTNILALNAAVEAARAGEQGRGFAVVAGEVRNLAQRSAEAAKEIKGLIGASVERVDAGSRLVADAGQTMSEIVGSVQRVSDIIGEITAASGEQSEGIGQVNVAVSQLDQMTQQNAALVEQSAAAAQSLKEQAEQLALVVGRFRTTA</sequence>
<keyword evidence="2" id="KW-0488">Methylation</keyword>
<accession>A0A1L1PGN4</accession>
<dbReference type="Proteomes" id="UP000028878">
    <property type="component" value="Unassembled WGS sequence"/>
</dbReference>
<dbReference type="Gene3D" id="1.10.287.950">
    <property type="entry name" value="Methyl-accepting chemotaxis protein"/>
    <property type="match status" value="1"/>
</dbReference>
<evidence type="ECO:0000256" key="3">
    <source>
        <dbReference type="ARBA" id="ARBA00029447"/>
    </source>
</evidence>
<evidence type="ECO:0000256" key="1">
    <source>
        <dbReference type="ARBA" id="ARBA00004370"/>
    </source>
</evidence>
<dbReference type="FunFam" id="1.10.287.950:FF:000001">
    <property type="entry name" value="Methyl-accepting chemotaxis sensory transducer"/>
    <property type="match status" value="1"/>
</dbReference>
<dbReference type="GO" id="GO:0004888">
    <property type="term" value="F:transmembrane signaling receptor activity"/>
    <property type="evidence" value="ECO:0007669"/>
    <property type="project" value="InterPro"/>
</dbReference>
<dbReference type="GO" id="GO:0007165">
    <property type="term" value="P:signal transduction"/>
    <property type="evidence" value="ECO:0007669"/>
    <property type="project" value="UniProtKB-KW"/>
</dbReference>
<keyword evidence="7" id="KW-1185">Reference proteome</keyword>
<dbReference type="PANTHER" id="PTHR43531">
    <property type="entry name" value="PROTEIN ICFG"/>
    <property type="match status" value="1"/>
</dbReference>
<dbReference type="InterPro" id="IPR004089">
    <property type="entry name" value="MCPsignal_dom"/>
</dbReference>
<dbReference type="InterPro" id="IPR051310">
    <property type="entry name" value="MCP_chemotaxis"/>
</dbReference>
<evidence type="ECO:0000313" key="6">
    <source>
        <dbReference type="EMBL" id="CDN89222.1"/>
    </source>
</evidence>
<dbReference type="Pfam" id="PF00015">
    <property type="entry name" value="MCPsignal"/>
    <property type="match status" value="1"/>
</dbReference>
<feature type="domain" description="Methyl-accepting transducer" evidence="5">
    <location>
        <begin position="72"/>
        <end position="301"/>
    </location>
</feature>
<dbReference type="InterPro" id="IPR004090">
    <property type="entry name" value="Chemotax_Me-accpt_rcpt"/>
</dbReference>
<comment type="subcellular location">
    <subcellularLocation>
        <location evidence="1">Membrane</location>
    </subcellularLocation>
</comment>
<organism evidence="6 7">
    <name type="scientific">Hydrogenophaga intermedia</name>
    <dbReference type="NCBI Taxonomy" id="65786"/>
    <lineage>
        <taxon>Bacteria</taxon>
        <taxon>Pseudomonadati</taxon>
        <taxon>Pseudomonadota</taxon>
        <taxon>Betaproteobacteria</taxon>
        <taxon>Burkholderiales</taxon>
        <taxon>Comamonadaceae</taxon>
        <taxon>Hydrogenophaga</taxon>
    </lineage>
</organism>
<dbReference type="GO" id="GO:0005886">
    <property type="term" value="C:plasma membrane"/>
    <property type="evidence" value="ECO:0007669"/>
    <property type="project" value="TreeGrafter"/>
</dbReference>
<keyword evidence="4" id="KW-0807">Transducer</keyword>
<comment type="similarity">
    <text evidence="3">Belongs to the methyl-accepting chemotaxis (MCP) protein family.</text>
</comment>
<evidence type="ECO:0000259" key="5">
    <source>
        <dbReference type="PROSITE" id="PS50111"/>
    </source>
</evidence>
<dbReference type="PROSITE" id="PS50111">
    <property type="entry name" value="CHEMOTAXIS_TRANSDUC_2"/>
    <property type="match status" value="1"/>
</dbReference>
<dbReference type="EMBL" id="CCAE010000037">
    <property type="protein sequence ID" value="CDN89222.1"/>
    <property type="molecule type" value="Genomic_DNA"/>
</dbReference>
<dbReference type="SMART" id="SM00283">
    <property type="entry name" value="MA"/>
    <property type="match status" value="1"/>
</dbReference>
<name>A0A1L1PGN4_HYDIT</name>
<proteinExistence type="inferred from homology"/>
<dbReference type="PRINTS" id="PR00260">
    <property type="entry name" value="CHEMTRNSDUCR"/>
</dbReference>